<accession>A0A6P7HH55</accession>
<dbReference type="AlphaFoldDB" id="A0A6P7HH55"/>
<organism evidence="1">
    <name type="scientific">Diabrotica virgifera virgifera</name>
    <name type="common">western corn rootworm</name>
    <dbReference type="NCBI Taxonomy" id="50390"/>
    <lineage>
        <taxon>Eukaryota</taxon>
        <taxon>Metazoa</taxon>
        <taxon>Ecdysozoa</taxon>
        <taxon>Arthropoda</taxon>
        <taxon>Hexapoda</taxon>
        <taxon>Insecta</taxon>
        <taxon>Pterygota</taxon>
        <taxon>Neoptera</taxon>
        <taxon>Endopterygota</taxon>
        <taxon>Coleoptera</taxon>
        <taxon>Polyphaga</taxon>
        <taxon>Cucujiformia</taxon>
        <taxon>Chrysomeloidea</taxon>
        <taxon>Chrysomelidae</taxon>
        <taxon>Galerucinae</taxon>
        <taxon>Diabroticina</taxon>
        <taxon>Diabroticites</taxon>
        <taxon>Diabrotica</taxon>
    </lineage>
</organism>
<reference evidence="1" key="1">
    <citation type="submission" date="2025-08" db="UniProtKB">
        <authorList>
            <consortium name="RefSeq"/>
        </authorList>
    </citation>
    <scope>IDENTIFICATION</scope>
    <source>
        <tissue evidence="1">Whole insect</tissue>
    </source>
</reference>
<dbReference type="RefSeq" id="XP_028155000.1">
    <property type="nucleotide sequence ID" value="XM_028299199.1"/>
</dbReference>
<sequence length="203" mass="23643">MDIIQTLTLQLVINDLCESISCNKLMFADDLKLYDSVSNINDCIMLQQQIDLLQRWCLSNRLYLNIAKCKVLTFSRKTNTIFFSYVIDNTILERTETIRDLGVHFDIHLTFNVHINLIVSQAYRTYGFIFRNCGNFTDVTALSCLFFSLVRTKLEYGSLIWNPIYAQYTTAVERVQKKFLKFLSFKVDGVYPARGCNYFNLLA</sequence>
<dbReference type="InParanoid" id="A0A6P7HH55"/>
<protein>
    <submittedName>
        <fullName evidence="1">Uncharacterized protein LOC114348689</fullName>
    </submittedName>
</protein>
<proteinExistence type="predicted"/>
<gene>
    <name evidence="1" type="primary">LOC114348689</name>
</gene>
<name>A0A6P7HH55_DIAVI</name>
<evidence type="ECO:0000313" key="1">
    <source>
        <dbReference type="RefSeq" id="XP_028155000.1"/>
    </source>
</evidence>
<dbReference type="PANTHER" id="PTHR33332">
    <property type="entry name" value="REVERSE TRANSCRIPTASE DOMAIN-CONTAINING PROTEIN"/>
    <property type="match status" value="1"/>
</dbReference>